<organism evidence="2 3">
    <name type="scientific">Actinomadura hallensis</name>
    <dbReference type="NCBI Taxonomy" id="337895"/>
    <lineage>
        <taxon>Bacteria</taxon>
        <taxon>Bacillati</taxon>
        <taxon>Actinomycetota</taxon>
        <taxon>Actinomycetes</taxon>
        <taxon>Streptosporangiales</taxon>
        <taxon>Thermomonosporaceae</taxon>
        <taxon>Actinomadura</taxon>
    </lineage>
</organism>
<dbReference type="EMBL" id="VFPO01000001">
    <property type="protein sequence ID" value="TQM69222.1"/>
    <property type="molecule type" value="Genomic_DNA"/>
</dbReference>
<dbReference type="AlphaFoldDB" id="A0A543IF52"/>
<proteinExistence type="predicted"/>
<gene>
    <name evidence="2" type="ORF">FHX41_2909</name>
</gene>
<reference evidence="2 3" key="1">
    <citation type="submission" date="2019-06" db="EMBL/GenBank/DDBJ databases">
        <title>Sequencing the genomes of 1000 actinobacteria strains.</title>
        <authorList>
            <person name="Klenk H.-P."/>
        </authorList>
    </citation>
    <scope>NUCLEOTIDE SEQUENCE [LARGE SCALE GENOMIC DNA]</scope>
    <source>
        <strain evidence="2 3">DSM 45043</strain>
    </source>
</reference>
<sequence length="186" mass="19725">MDELVLHRRTPAAAAAAAVFLAALGALLVAAGVLQVLDGWPEALLAVFPFTMGGAFLALGAAGVKARGLPHEYALTPHGVRLSRGTDTFLLPASALREFTLTHRPLPRTPILRAPRPMYLLGVRIDPSAAAALPAHIARLAVRDRPGELRLTAIGGRTRATVPVEDVRDFVRRHDLAAWPAAPGHT</sequence>
<keyword evidence="1" id="KW-1133">Transmembrane helix</keyword>
<keyword evidence="1" id="KW-0472">Membrane</keyword>
<dbReference type="RefSeq" id="WP_141969205.1">
    <property type="nucleotide sequence ID" value="NZ_VFPO01000001.1"/>
</dbReference>
<keyword evidence="3" id="KW-1185">Reference proteome</keyword>
<dbReference type="Proteomes" id="UP000316706">
    <property type="component" value="Unassembled WGS sequence"/>
</dbReference>
<name>A0A543IF52_9ACTN</name>
<feature type="transmembrane region" description="Helical" evidence="1">
    <location>
        <begin position="12"/>
        <end position="37"/>
    </location>
</feature>
<protein>
    <submittedName>
        <fullName evidence="2">Uncharacterized protein</fullName>
    </submittedName>
</protein>
<keyword evidence="1" id="KW-0812">Transmembrane</keyword>
<evidence type="ECO:0000313" key="2">
    <source>
        <dbReference type="EMBL" id="TQM69222.1"/>
    </source>
</evidence>
<evidence type="ECO:0000313" key="3">
    <source>
        <dbReference type="Proteomes" id="UP000316706"/>
    </source>
</evidence>
<accession>A0A543IF52</accession>
<evidence type="ECO:0000256" key="1">
    <source>
        <dbReference type="SAM" id="Phobius"/>
    </source>
</evidence>
<feature type="transmembrane region" description="Helical" evidence="1">
    <location>
        <begin position="43"/>
        <end position="64"/>
    </location>
</feature>
<comment type="caution">
    <text evidence="2">The sequence shown here is derived from an EMBL/GenBank/DDBJ whole genome shotgun (WGS) entry which is preliminary data.</text>
</comment>